<dbReference type="AlphaFoldDB" id="A0A7W3JN09"/>
<gene>
    <name evidence="2" type="ORF">FHX48_000919</name>
</gene>
<evidence type="ECO:0000313" key="2">
    <source>
        <dbReference type="EMBL" id="MBA8815867.1"/>
    </source>
</evidence>
<sequence>MTTTPEHPAHNGSDLAELRKVIDELASKSKEELVDPEPEALREAEGAPHPTEAIGSTDWDRADPNPDSESDEN</sequence>
<feature type="compositionally biased region" description="Basic and acidic residues" evidence="1">
    <location>
        <begin position="27"/>
        <end position="46"/>
    </location>
</feature>
<dbReference type="RefSeq" id="WP_167048983.1">
    <property type="nucleotide sequence ID" value="NZ_JAAOZB010000002.1"/>
</dbReference>
<protein>
    <submittedName>
        <fullName evidence="2">Uncharacterized protein</fullName>
    </submittedName>
</protein>
<accession>A0A7W3JN09</accession>
<comment type="caution">
    <text evidence="2">The sequence shown here is derived from an EMBL/GenBank/DDBJ whole genome shotgun (WGS) entry which is preliminary data.</text>
</comment>
<feature type="region of interest" description="Disordered" evidence="1">
    <location>
        <begin position="27"/>
        <end position="73"/>
    </location>
</feature>
<evidence type="ECO:0000313" key="3">
    <source>
        <dbReference type="Proteomes" id="UP000526083"/>
    </source>
</evidence>
<dbReference type="EMBL" id="JACGWY010000001">
    <property type="protein sequence ID" value="MBA8815867.1"/>
    <property type="molecule type" value="Genomic_DNA"/>
</dbReference>
<name>A0A7W3JN09_9MICO</name>
<organism evidence="2 3">
    <name type="scientific">Microbacterium halimionae</name>
    <dbReference type="NCBI Taxonomy" id="1526413"/>
    <lineage>
        <taxon>Bacteria</taxon>
        <taxon>Bacillati</taxon>
        <taxon>Actinomycetota</taxon>
        <taxon>Actinomycetes</taxon>
        <taxon>Micrococcales</taxon>
        <taxon>Microbacteriaceae</taxon>
        <taxon>Microbacterium</taxon>
    </lineage>
</organism>
<reference evidence="2 3" key="1">
    <citation type="submission" date="2020-07" db="EMBL/GenBank/DDBJ databases">
        <title>Sequencing the genomes of 1000 actinobacteria strains.</title>
        <authorList>
            <person name="Klenk H.-P."/>
        </authorList>
    </citation>
    <scope>NUCLEOTIDE SEQUENCE [LARGE SCALE GENOMIC DNA]</scope>
    <source>
        <strain evidence="2 3">DSM 27576</strain>
    </source>
</reference>
<keyword evidence="3" id="KW-1185">Reference proteome</keyword>
<evidence type="ECO:0000256" key="1">
    <source>
        <dbReference type="SAM" id="MobiDB-lite"/>
    </source>
</evidence>
<proteinExistence type="predicted"/>
<dbReference type="Proteomes" id="UP000526083">
    <property type="component" value="Unassembled WGS sequence"/>
</dbReference>